<reference evidence="2" key="1">
    <citation type="journal article" date="2021" name="Mol. Plant Microbe Interact.">
        <title>Complete Genome Sequence of the Plant-Pathogenic Fungus Colletotrichum lupini.</title>
        <authorList>
            <person name="Baroncelli R."/>
            <person name="Pensec F."/>
            <person name="Da Lio D."/>
            <person name="Boufleur T."/>
            <person name="Vicente I."/>
            <person name="Sarrocco S."/>
            <person name="Picot A."/>
            <person name="Baraldi E."/>
            <person name="Sukno S."/>
            <person name="Thon M."/>
            <person name="Le Floch G."/>
        </authorList>
    </citation>
    <scope>NUCLEOTIDE SEQUENCE</scope>
    <source>
        <strain evidence="2">IMI 504893</strain>
    </source>
</reference>
<dbReference type="AlphaFoldDB" id="A0A9Q8T024"/>
<dbReference type="GeneID" id="73346189"/>
<organism evidence="2 3">
    <name type="scientific">Colletotrichum lupini</name>
    <dbReference type="NCBI Taxonomy" id="145971"/>
    <lineage>
        <taxon>Eukaryota</taxon>
        <taxon>Fungi</taxon>
        <taxon>Dikarya</taxon>
        <taxon>Ascomycota</taxon>
        <taxon>Pezizomycotina</taxon>
        <taxon>Sordariomycetes</taxon>
        <taxon>Hypocreomycetidae</taxon>
        <taxon>Glomerellales</taxon>
        <taxon>Glomerellaceae</taxon>
        <taxon>Colletotrichum</taxon>
        <taxon>Colletotrichum acutatum species complex</taxon>
    </lineage>
</organism>
<sequence length="163" mass="17867">MPDEEGPQLPEGSRAADALTQNSQEPSTRPVIIRVACHAGPSTSAGACCLFFHPQEIHQTFGARQTEESHRRVADTNRREISSSRISLSPSISTNYTTIDDCDCVFIGALENGDLEKLELSIFRQVATAAALVIPKLSSNLPEIRYPTTLLRFIDFHIISPST</sequence>
<protein>
    <submittedName>
        <fullName evidence="2">Uncharacterized protein</fullName>
    </submittedName>
</protein>
<dbReference type="KEGG" id="clup:CLUP02_12215"/>
<dbReference type="EMBL" id="CP019478">
    <property type="protein sequence ID" value="UQC86713.1"/>
    <property type="molecule type" value="Genomic_DNA"/>
</dbReference>
<proteinExistence type="predicted"/>
<evidence type="ECO:0000313" key="2">
    <source>
        <dbReference type="EMBL" id="UQC86713.1"/>
    </source>
</evidence>
<evidence type="ECO:0000256" key="1">
    <source>
        <dbReference type="SAM" id="MobiDB-lite"/>
    </source>
</evidence>
<dbReference type="Proteomes" id="UP000830671">
    <property type="component" value="Chromosome 6"/>
</dbReference>
<evidence type="ECO:0000313" key="3">
    <source>
        <dbReference type="Proteomes" id="UP000830671"/>
    </source>
</evidence>
<gene>
    <name evidence="2" type="ORF">CLUP02_12215</name>
</gene>
<dbReference type="RefSeq" id="XP_049148324.1">
    <property type="nucleotide sequence ID" value="XM_049291179.1"/>
</dbReference>
<name>A0A9Q8T024_9PEZI</name>
<accession>A0A9Q8T024</accession>
<keyword evidence="3" id="KW-1185">Reference proteome</keyword>
<feature type="region of interest" description="Disordered" evidence="1">
    <location>
        <begin position="1"/>
        <end position="27"/>
    </location>
</feature>